<dbReference type="InterPro" id="IPR020843">
    <property type="entry name" value="ER"/>
</dbReference>
<dbReference type="PANTHER" id="PTHR11695:SF648">
    <property type="entry name" value="ZINC-BINDING OXIDOREDUCTASE"/>
    <property type="match status" value="1"/>
</dbReference>
<dbReference type="InterPro" id="IPR050700">
    <property type="entry name" value="YIM1/Zinc_Alcohol_DH_Fams"/>
</dbReference>
<dbReference type="EMBL" id="VCKY01000108">
    <property type="protein sequence ID" value="TMR14650.1"/>
    <property type="molecule type" value="Genomic_DNA"/>
</dbReference>
<dbReference type="Pfam" id="PF08240">
    <property type="entry name" value="ADH_N"/>
    <property type="match status" value="1"/>
</dbReference>
<dbReference type="OrthoDB" id="3727682at2"/>
<dbReference type="Pfam" id="PF13602">
    <property type="entry name" value="ADH_zinc_N_2"/>
    <property type="match status" value="1"/>
</dbReference>
<proteinExistence type="predicted"/>
<protein>
    <submittedName>
        <fullName evidence="2">NAD(P)-dependent alcohol dehydrogenase</fullName>
    </submittedName>
</protein>
<dbReference type="RefSeq" id="WP_138669242.1">
    <property type="nucleotide sequence ID" value="NZ_VCKY01000108.1"/>
</dbReference>
<dbReference type="InterPro" id="IPR036291">
    <property type="entry name" value="NAD(P)-bd_dom_sf"/>
</dbReference>
<name>A0A5S4FBZ0_9ACTN</name>
<evidence type="ECO:0000313" key="3">
    <source>
        <dbReference type="Proteomes" id="UP000309128"/>
    </source>
</evidence>
<dbReference type="PANTHER" id="PTHR11695">
    <property type="entry name" value="ALCOHOL DEHYDROGENASE RELATED"/>
    <property type="match status" value="1"/>
</dbReference>
<dbReference type="Gene3D" id="3.40.50.720">
    <property type="entry name" value="NAD(P)-binding Rossmann-like Domain"/>
    <property type="match status" value="1"/>
</dbReference>
<dbReference type="SMART" id="SM00829">
    <property type="entry name" value="PKS_ER"/>
    <property type="match status" value="1"/>
</dbReference>
<keyword evidence="3" id="KW-1185">Reference proteome</keyword>
<organism evidence="2 3">
    <name type="scientific">Nonomuraea turkmeniaca</name>
    <dbReference type="NCBI Taxonomy" id="103838"/>
    <lineage>
        <taxon>Bacteria</taxon>
        <taxon>Bacillati</taxon>
        <taxon>Actinomycetota</taxon>
        <taxon>Actinomycetes</taxon>
        <taxon>Streptosporangiales</taxon>
        <taxon>Streptosporangiaceae</taxon>
        <taxon>Nonomuraea</taxon>
    </lineage>
</organism>
<dbReference type="SUPFAM" id="SSF51735">
    <property type="entry name" value="NAD(P)-binding Rossmann-fold domains"/>
    <property type="match status" value="1"/>
</dbReference>
<dbReference type="CDD" id="cd08267">
    <property type="entry name" value="MDR1"/>
    <property type="match status" value="1"/>
</dbReference>
<reference evidence="2 3" key="1">
    <citation type="submission" date="2019-05" db="EMBL/GenBank/DDBJ databases">
        <title>Draft genome sequence of Nonomuraea turkmeniaca DSM 43926.</title>
        <authorList>
            <person name="Saricaoglu S."/>
            <person name="Isik K."/>
        </authorList>
    </citation>
    <scope>NUCLEOTIDE SEQUENCE [LARGE SCALE GENOMIC DNA]</scope>
    <source>
        <strain evidence="2 3">DSM 43926</strain>
    </source>
</reference>
<dbReference type="GO" id="GO:0016491">
    <property type="term" value="F:oxidoreductase activity"/>
    <property type="evidence" value="ECO:0007669"/>
    <property type="project" value="InterPro"/>
</dbReference>
<evidence type="ECO:0000313" key="2">
    <source>
        <dbReference type="EMBL" id="TMR14650.1"/>
    </source>
</evidence>
<dbReference type="GO" id="GO:0008270">
    <property type="term" value="F:zinc ion binding"/>
    <property type="evidence" value="ECO:0007669"/>
    <property type="project" value="InterPro"/>
</dbReference>
<dbReference type="PROSITE" id="PS01162">
    <property type="entry name" value="QOR_ZETA_CRYSTAL"/>
    <property type="match status" value="1"/>
</dbReference>
<evidence type="ECO:0000259" key="1">
    <source>
        <dbReference type="SMART" id="SM00829"/>
    </source>
</evidence>
<dbReference type="InterPro" id="IPR013154">
    <property type="entry name" value="ADH-like_N"/>
</dbReference>
<dbReference type="AlphaFoldDB" id="A0A5S4FBZ0"/>
<gene>
    <name evidence="2" type="ORF">ETD86_28525</name>
</gene>
<accession>A0A5S4FBZ0</accession>
<comment type="caution">
    <text evidence="2">The sequence shown here is derived from an EMBL/GenBank/DDBJ whole genome shotgun (WGS) entry which is preliminary data.</text>
</comment>
<dbReference type="InterPro" id="IPR011032">
    <property type="entry name" value="GroES-like_sf"/>
</dbReference>
<dbReference type="SUPFAM" id="SSF50129">
    <property type="entry name" value="GroES-like"/>
    <property type="match status" value="1"/>
</dbReference>
<feature type="domain" description="Enoyl reductase (ER)" evidence="1">
    <location>
        <begin position="10"/>
        <end position="328"/>
    </location>
</feature>
<sequence>MKAIRYYRYGSPDVLALEDVDPPPVGDDDVLVKVLAASVNPLDVHFMRGTPYLLRAQAGPSRPKSKGLGGDMAGRVEAVGRNVTRFQPGDEVFGGRGIAPVERSAAFAEYASFRQDRMLRKKPANLTFEQAAGVPVAALTAVQALRDKGHVQAGQKVLVNGAAGGVGTFTVQLAKAYGAEVTGVCGTGNVELVRSIGADHVVDYTQEDFTRAGRRYDLMIDMAGNHPLSAIRRVLAPKGVLVGVGGPVKGLWISPVIDLVKMLAYSRVISQRMTPMLARISGDDLDVLREFIEAGKVTPVIGRTYPLSAVPDAIRHLEEGHARGKVVITV</sequence>
<dbReference type="InterPro" id="IPR002364">
    <property type="entry name" value="Quin_OxRdtase/zeta-crystal_CS"/>
</dbReference>
<dbReference type="Gene3D" id="3.90.180.10">
    <property type="entry name" value="Medium-chain alcohol dehydrogenases, catalytic domain"/>
    <property type="match status" value="1"/>
</dbReference>
<dbReference type="Proteomes" id="UP000309128">
    <property type="component" value="Unassembled WGS sequence"/>
</dbReference>